<organism evidence="1 2">
    <name type="scientific">Hafnia alvei FB1</name>
    <dbReference type="NCBI Taxonomy" id="1453496"/>
    <lineage>
        <taxon>Bacteria</taxon>
        <taxon>Pseudomonadati</taxon>
        <taxon>Pseudomonadota</taxon>
        <taxon>Gammaproteobacteria</taxon>
        <taxon>Enterobacterales</taxon>
        <taxon>Hafniaceae</taxon>
        <taxon>Hafnia</taxon>
    </lineage>
</organism>
<dbReference type="KEGG" id="hav:AT03_17285"/>
<name>A0A097R5H9_HAFAL</name>
<sequence length="64" mass="7277">MSDCDDWFISLGHKMNDIRLIRRCTAPMMVLPHQTEDENCISDIIQITEPEASYLTSGFCLSAI</sequence>
<keyword evidence="2" id="KW-1185">Reference proteome</keyword>
<accession>A0A097R5H9</accession>
<dbReference type="Proteomes" id="UP000029986">
    <property type="component" value="Chromosome"/>
</dbReference>
<protein>
    <submittedName>
        <fullName evidence="1">Uncharacterized protein</fullName>
    </submittedName>
</protein>
<evidence type="ECO:0000313" key="1">
    <source>
        <dbReference type="EMBL" id="AIU73973.1"/>
    </source>
</evidence>
<dbReference type="AlphaFoldDB" id="A0A097R5H9"/>
<reference evidence="1 2" key="1">
    <citation type="journal article" date="2014" name="Gut Pathog.">
        <title>Gene clusters of Hafnia alvei strain FB1 important in survival and pathogenesis: a draft genome perspective.</title>
        <authorList>
            <person name="Tan J.Y."/>
            <person name="Yin W.F."/>
            <person name="Chan K.G."/>
        </authorList>
    </citation>
    <scope>NUCLEOTIDE SEQUENCE [LARGE SCALE GENOMIC DNA]</scope>
    <source>
        <strain evidence="1 2">FB1</strain>
    </source>
</reference>
<dbReference type="PATRIC" id="fig|1453496.5.peg.3551"/>
<evidence type="ECO:0000313" key="2">
    <source>
        <dbReference type="Proteomes" id="UP000029986"/>
    </source>
</evidence>
<dbReference type="HOGENOM" id="CLU_2861495_0_0_6"/>
<proteinExistence type="predicted"/>
<gene>
    <name evidence="1" type="ORF">AT03_17285</name>
</gene>
<dbReference type="EMBL" id="CP009706">
    <property type="protein sequence ID" value="AIU73973.1"/>
    <property type="molecule type" value="Genomic_DNA"/>
</dbReference>